<dbReference type="SUPFAM" id="SSF52058">
    <property type="entry name" value="L domain-like"/>
    <property type="match status" value="1"/>
</dbReference>
<proteinExistence type="predicted"/>
<keyword evidence="2" id="KW-1185">Reference proteome</keyword>
<accession>A0A9P6CAX6</accession>
<comment type="caution">
    <text evidence="1">The sequence shown here is derived from an EMBL/GenBank/DDBJ whole genome shotgun (WGS) entry which is preliminary data.</text>
</comment>
<dbReference type="EMBL" id="MU150329">
    <property type="protein sequence ID" value="KAF9458842.1"/>
    <property type="molecule type" value="Genomic_DNA"/>
</dbReference>
<dbReference type="Gene3D" id="3.80.10.10">
    <property type="entry name" value="Ribonuclease Inhibitor"/>
    <property type="match status" value="1"/>
</dbReference>
<evidence type="ECO:0000313" key="1">
    <source>
        <dbReference type="EMBL" id="KAF9458842.1"/>
    </source>
</evidence>
<dbReference type="AlphaFoldDB" id="A0A9P6CAX6"/>
<dbReference type="InterPro" id="IPR032675">
    <property type="entry name" value="LRR_dom_sf"/>
</dbReference>
<organism evidence="1 2">
    <name type="scientific">Collybia nuda</name>
    <dbReference type="NCBI Taxonomy" id="64659"/>
    <lineage>
        <taxon>Eukaryota</taxon>
        <taxon>Fungi</taxon>
        <taxon>Dikarya</taxon>
        <taxon>Basidiomycota</taxon>
        <taxon>Agaricomycotina</taxon>
        <taxon>Agaricomycetes</taxon>
        <taxon>Agaricomycetidae</taxon>
        <taxon>Agaricales</taxon>
        <taxon>Tricholomatineae</taxon>
        <taxon>Clitocybaceae</taxon>
        <taxon>Collybia</taxon>
    </lineage>
</organism>
<dbReference type="OrthoDB" id="3365698at2759"/>
<name>A0A9P6CAX6_9AGAR</name>
<protein>
    <recommendedName>
        <fullName evidence="3">F-box domain-containing protein</fullName>
    </recommendedName>
</protein>
<reference evidence="1" key="1">
    <citation type="submission" date="2020-11" db="EMBL/GenBank/DDBJ databases">
        <authorList>
            <consortium name="DOE Joint Genome Institute"/>
            <person name="Ahrendt S."/>
            <person name="Riley R."/>
            <person name="Andreopoulos W."/>
            <person name="Labutti K."/>
            <person name="Pangilinan J."/>
            <person name="Ruiz-Duenas F.J."/>
            <person name="Barrasa J.M."/>
            <person name="Sanchez-Garcia M."/>
            <person name="Camarero S."/>
            <person name="Miyauchi S."/>
            <person name="Serrano A."/>
            <person name="Linde D."/>
            <person name="Babiker R."/>
            <person name="Drula E."/>
            <person name="Ayuso-Fernandez I."/>
            <person name="Pacheco R."/>
            <person name="Padilla G."/>
            <person name="Ferreira P."/>
            <person name="Barriuso J."/>
            <person name="Kellner H."/>
            <person name="Castanera R."/>
            <person name="Alfaro M."/>
            <person name="Ramirez L."/>
            <person name="Pisabarro A.G."/>
            <person name="Kuo A."/>
            <person name="Tritt A."/>
            <person name="Lipzen A."/>
            <person name="He G."/>
            <person name="Yan M."/>
            <person name="Ng V."/>
            <person name="Cullen D."/>
            <person name="Martin F."/>
            <person name="Rosso M.-N."/>
            <person name="Henrissat B."/>
            <person name="Hibbett D."/>
            <person name="Martinez A.T."/>
            <person name="Grigoriev I.V."/>
        </authorList>
    </citation>
    <scope>NUCLEOTIDE SEQUENCE</scope>
    <source>
        <strain evidence="1">CBS 247.69</strain>
    </source>
</reference>
<gene>
    <name evidence="1" type="ORF">BDZ94DRAFT_1325211</name>
</gene>
<evidence type="ECO:0000313" key="2">
    <source>
        <dbReference type="Proteomes" id="UP000807353"/>
    </source>
</evidence>
<sequence>MGVVCDNIHNLMHALDYWSPRMSPLLPTTDEEVQTQLITEAGISNEVFNIHEERIHCDMRSDEPEYLPDLASKFEHFPSEILGDIFVHTMTDDRAMLPSTYTDSPWVLLGVCSWWREVALGEHRLWGHLDVKGAKTSSVRRVVTMRLPQVWTHIQTFPISLSLTVFDIDGDLDLRALLSPHSHRFSNLWLNVPLNVIYSFLFGPPITFDRLETLDLGCSRRPNIQDAPHAGPASFPALRSIKIRDLPGTTLSRFVIPHIPWFQIAHLNLSIPGLTYQDFKRTVGQCQNLVSLEITLYSMDPFSDPGFRVSAVEIHLPYLQFLTLSMEKPRDLNIFGYFRLPSLKQLSVDVLNWMGNNVWNQGFFNNMIHLSGCSLTSLFLGSFNSIPSEVILPQLTSLTSLVIFPLAGPVPGTIFDMMIRGELLRKLEHLECYILSPISFLQLLEYQCKHLTFGRHRGLSVAKIMYKPPKEAHEIRELKEMNDRLAPLLEASGRNILLIECDDL</sequence>
<dbReference type="Proteomes" id="UP000807353">
    <property type="component" value="Unassembled WGS sequence"/>
</dbReference>
<evidence type="ECO:0008006" key="3">
    <source>
        <dbReference type="Google" id="ProtNLM"/>
    </source>
</evidence>